<dbReference type="Pfam" id="PF06782">
    <property type="entry name" value="UPF0236"/>
    <property type="match status" value="1"/>
</dbReference>
<protein>
    <submittedName>
        <fullName evidence="2">ISLre2 family transposase</fullName>
    </submittedName>
</protein>
<dbReference type="AlphaFoldDB" id="A0A9X3WJ16"/>
<dbReference type="InterPro" id="IPR009620">
    <property type="entry name" value="UPF0236"/>
</dbReference>
<evidence type="ECO:0000313" key="2">
    <source>
        <dbReference type="EMBL" id="MDC3418334.1"/>
    </source>
</evidence>
<evidence type="ECO:0000313" key="3">
    <source>
        <dbReference type="Proteomes" id="UP001145069"/>
    </source>
</evidence>
<dbReference type="Proteomes" id="UP001145069">
    <property type="component" value="Unassembled WGS sequence"/>
</dbReference>
<name>A0A9X3WJ16_9BACI</name>
<dbReference type="RefSeq" id="WP_272447397.1">
    <property type="nucleotide sequence ID" value="NZ_JAMQKC010000024.1"/>
</dbReference>
<organism evidence="2 3">
    <name type="scientific">Aquibacillus salsiterrae</name>
    <dbReference type="NCBI Taxonomy" id="2950439"/>
    <lineage>
        <taxon>Bacteria</taxon>
        <taxon>Bacillati</taxon>
        <taxon>Bacillota</taxon>
        <taxon>Bacilli</taxon>
        <taxon>Bacillales</taxon>
        <taxon>Bacillaceae</taxon>
        <taxon>Aquibacillus</taxon>
    </lineage>
</organism>
<keyword evidence="3" id="KW-1185">Reference proteome</keyword>
<sequence>MEKIISKLYQIINSTNSLIDLEENVKMYMHDVFSSLLGDVFTQLDQVIKEQKQAEGWTVIRDDDKTVQFTFGGVTFRHTSMRDKSGDCRHPFDEWLGLRKHQRHSALVEVKVAEMASETDYRETARVLKEWTAVNISHTTVGSIVKRVGKAQAEADKEMVVELDEADFLPEGKKVDFLYAEADGVFVRGTKRKNSLEVRHAVVHEGWDKSGKRVSLRKPKVIMTTQPTVEFWKEVQAFTAHQYSLEDTQIVSNSDGGAGYTAEKFQEAFSQSKYPVLNQLDLYHVSQALNRAFGGGSNEFKAGVKKALKEHNKADFKLWMDTYESILEEEKGKEKLEVFRKYIEHNWERIFDWREKVENPPEDARSLGAMESNQRHVSFRMKKRGMHWSKDGGEGMVKIIQGILNGTLRDVYLKHQKRSERKQRQVKQTVRMAQILRQPTRPTIGARQGSISLYVAHSSARGQLLKSFR</sequence>
<comment type="similarity">
    <text evidence="1">Belongs to the UPF0236 family.</text>
</comment>
<gene>
    <name evidence="2" type="ORF">NC799_15715</name>
</gene>
<evidence type="ECO:0000256" key="1">
    <source>
        <dbReference type="ARBA" id="ARBA00006539"/>
    </source>
</evidence>
<dbReference type="NCBIfam" id="NF033529">
    <property type="entry name" value="transpos_ISLre2"/>
    <property type="match status" value="1"/>
</dbReference>
<accession>A0A9X3WJ16</accession>
<comment type="caution">
    <text evidence="2">The sequence shown here is derived from an EMBL/GenBank/DDBJ whole genome shotgun (WGS) entry which is preliminary data.</text>
</comment>
<proteinExistence type="inferred from homology"/>
<dbReference type="EMBL" id="JAMQKC010000024">
    <property type="protein sequence ID" value="MDC3418334.1"/>
    <property type="molecule type" value="Genomic_DNA"/>
</dbReference>
<reference evidence="2" key="1">
    <citation type="submission" date="2022-06" db="EMBL/GenBank/DDBJ databases">
        <title>Aquibacillus sp. a new bacterium isolated from soil saline samples.</title>
        <authorList>
            <person name="Galisteo C."/>
            <person name="De La Haba R."/>
            <person name="Sanchez-Porro C."/>
            <person name="Ventosa A."/>
        </authorList>
    </citation>
    <scope>NUCLEOTIDE SEQUENCE</scope>
    <source>
        <strain evidence="2">3ASR75-54</strain>
    </source>
</reference>